<keyword evidence="9" id="KW-0645">Protease</keyword>
<dbReference type="GO" id="GO:0016020">
    <property type="term" value="C:membrane"/>
    <property type="evidence" value="ECO:0007669"/>
    <property type="project" value="UniProtKB-SubCell"/>
</dbReference>
<dbReference type="InterPro" id="IPR022764">
    <property type="entry name" value="Peptidase_S54_rhomboid_dom"/>
</dbReference>
<keyword evidence="6 7" id="KW-0472">Membrane</keyword>
<dbReference type="PANTHER" id="PTHR43731:SF14">
    <property type="entry name" value="PRESENILIN-ASSOCIATED RHOMBOID-LIKE PROTEIN, MITOCHONDRIAL"/>
    <property type="match status" value="1"/>
</dbReference>
<dbReference type="PANTHER" id="PTHR43731">
    <property type="entry name" value="RHOMBOID PROTEASE"/>
    <property type="match status" value="1"/>
</dbReference>
<keyword evidence="3 7" id="KW-0812">Transmembrane</keyword>
<feature type="transmembrane region" description="Helical" evidence="7">
    <location>
        <begin position="235"/>
        <end position="253"/>
    </location>
</feature>
<feature type="transmembrane region" description="Helical" evidence="7">
    <location>
        <begin position="186"/>
        <end position="205"/>
    </location>
</feature>
<dbReference type="Proteomes" id="UP000292003">
    <property type="component" value="Unassembled WGS sequence"/>
</dbReference>
<keyword evidence="4" id="KW-0378">Hydrolase</keyword>
<protein>
    <submittedName>
        <fullName evidence="9">Rhomboid family intramembrane serine protease</fullName>
    </submittedName>
</protein>
<evidence type="ECO:0000256" key="4">
    <source>
        <dbReference type="ARBA" id="ARBA00022801"/>
    </source>
</evidence>
<feature type="domain" description="Peptidase S54 rhomboid" evidence="8">
    <location>
        <begin position="121"/>
        <end position="251"/>
    </location>
</feature>
<feature type="transmembrane region" description="Helical" evidence="7">
    <location>
        <begin position="260"/>
        <end position="280"/>
    </location>
</feature>
<feature type="transmembrane region" description="Helical" evidence="7">
    <location>
        <begin position="162"/>
        <end position="180"/>
    </location>
</feature>
<dbReference type="SUPFAM" id="SSF144091">
    <property type="entry name" value="Rhomboid-like"/>
    <property type="match status" value="1"/>
</dbReference>
<dbReference type="AlphaFoldDB" id="A0A4Q7JDY9"/>
<evidence type="ECO:0000313" key="9">
    <source>
        <dbReference type="EMBL" id="RZQ65428.1"/>
    </source>
</evidence>
<keyword evidence="10" id="KW-1185">Reference proteome</keyword>
<feature type="transmembrane region" description="Helical" evidence="7">
    <location>
        <begin position="212"/>
        <end position="229"/>
    </location>
</feature>
<evidence type="ECO:0000256" key="5">
    <source>
        <dbReference type="ARBA" id="ARBA00022989"/>
    </source>
</evidence>
<dbReference type="EMBL" id="SFCC01000002">
    <property type="protein sequence ID" value="RZQ65428.1"/>
    <property type="molecule type" value="Genomic_DNA"/>
</dbReference>
<dbReference type="Gene3D" id="1.20.1540.10">
    <property type="entry name" value="Rhomboid-like"/>
    <property type="match status" value="1"/>
</dbReference>
<accession>A0A4Q7JDY9</accession>
<feature type="transmembrane region" description="Helical" evidence="7">
    <location>
        <begin position="75"/>
        <end position="93"/>
    </location>
</feature>
<comment type="subcellular location">
    <subcellularLocation>
        <location evidence="1">Membrane</location>
        <topology evidence="1">Multi-pass membrane protein</topology>
    </subcellularLocation>
</comment>
<sequence length="301" mass="32376">MPGCWWHPNRPTGLRCTRCERPACPDCLREASVGSQCIDCVQAGRQQDRTHQVQYRRAGYGARTLVGARPVQTPVVTPLLIAVNVIVYVLTAYQSGDPMNNQRSEIYQYGSLQSLAVSGLDEWWRLLTSGFLHAGIIHVAVNMFSLWILGRDLEPVLGRVRFLALYLLSLLGGSVAVFYLENPILPTVGASGAIYGLLGALLVAVLRLKLNAGGVLLTIGLNIVITFTIPNLSLWGHLGGLAAGALVMGLLVYAPDKGKAGWQTGMLLAVLVALAGLVFFRDAQLGEALCGVYEGQIYCAA</sequence>
<evidence type="ECO:0000256" key="2">
    <source>
        <dbReference type="ARBA" id="ARBA00009045"/>
    </source>
</evidence>
<name>A0A4Q7JDY9_9PSEU</name>
<organism evidence="9 10">
    <name type="scientific">Amycolatopsis suaedae</name>
    <dbReference type="NCBI Taxonomy" id="2510978"/>
    <lineage>
        <taxon>Bacteria</taxon>
        <taxon>Bacillati</taxon>
        <taxon>Actinomycetota</taxon>
        <taxon>Actinomycetes</taxon>
        <taxon>Pseudonocardiales</taxon>
        <taxon>Pseudonocardiaceae</taxon>
        <taxon>Amycolatopsis</taxon>
    </lineage>
</organism>
<proteinExistence type="inferred from homology"/>
<evidence type="ECO:0000256" key="1">
    <source>
        <dbReference type="ARBA" id="ARBA00004141"/>
    </source>
</evidence>
<evidence type="ECO:0000259" key="8">
    <source>
        <dbReference type="Pfam" id="PF01694"/>
    </source>
</evidence>
<evidence type="ECO:0000313" key="10">
    <source>
        <dbReference type="Proteomes" id="UP000292003"/>
    </source>
</evidence>
<comment type="similarity">
    <text evidence="2">Belongs to the peptidase S54 family.</text>
</comment>
<dbReference type="InterPro" id="IPR050925">
    <property type="entry name" value="Rhomboid_protease_S54"/>
</dbReference>
<dbReference type="InterPro" id="IPR035952">
    <property type="entry name" value="Rhomboid-like_sf"/>
</dbReference>
<reference evidence="9 10" key="1">
    <citation type="submission" date="2019-02" db="EMBL/GenBank/DDBJ databases">
        <title>Draft genome sequence of Amycolatopsis sp. 8-3EHSu isolated from roots of Suaeda maritima.</title>
        <authorList>
            <person name="Duangmal K."/>
            <person name="Chantavorakit T."/>
        </authorList>
    </citation>
    <scope>NUCLEOTIDE SEQUENCE [LARGE SCALE GENOMIC DNA]</scope>
    <source>
        <strain evidence="9 10">8-3EHSu</strain>
    </source>
</reference>
<dbReference type="OrthoDB" id="9807874at2"/>
<keyword evidence="5 7" id="KW-1133">Transmembrane helix</keyword>
<feature type="transmembrane region" description="Helical" evidence="7">
    <location>
        <begin position="130"/>
        <end position="150"/>
    </location>
</feature>
<evidence type="ECO:0000256" key="7">
    <source>
        <dbReference type="SAM" id="Phobius"/>
    </source>
</evidence>
<gene>
    <name evidence="9" type="ORF">EWH70_03445</name>
</gene>
<dbReference type="Pfam" id="PF01694">
    <property type="entry name" value="Rhomboid"/>
    <property type="match status" value="1"/>
</dbReference>
<dbReference type="GO" id="GO:0006508">
    <property type="term" value="P:proteolysis"/>
    <property type="evidence" value="ECO:0007669"/>
    <property type="project" value="UniProtKB-KW"/>
</dbReference>
<evidence type="ECO:0000256" key="3">
    <source>
        <dbReference type="ARBA" id="ARBA00022692"/>
    </source>
</evidence>
<comment type="caution">
    <text evidence="9">The sequence shown here is derived from an EMBL/GenBank/DDBJ whole genome shotgun (WGS) entry which is preliminary data.</text>
</comment>
<evidence type="ECO:0000256" key="6">
    <source>
        <dbReference type="ARBA" id="ARBA00023136"/>
    </source>
</evidence>
<dbReference type="GO" id="GO:0004252">
    <property type="term" value="F:serine-type endopeptidase activity"/>
    <property type="evidence" value="ECO:0007669"/>
    <property type="project" value="InterPro"/>
</dbReference>